<proteinExistence type="predicted"/>
<reference evidence="4" key="1">
    <citation type="submission" date="2016-10" db="EMBL/GenBank/DDBJ databases">
        <authorList>
            <person name="Varghese N."/>
            <person name="Submissions S."/>
        </authorList>
    </citation>
    <scope>NUCLEOTIDE SEQUENCE [LARGE SCALE GENOMIC DNA]</scope>
    <source>
        <strain evidence="4">ATCC 25963</strain>
    </source>
</reference>
<dbReference type="AlphaFoldDB" id="A0A1I2GZ93"/>
<keyword evidence="4" id="KW-1185">Reference proteome</keyword>
<accession>A0A1I2GZ93</accession>
<feature type="chain" id="PRO_5011744463" evidence="2">
    <location>
        <begin position="27"/>
        <end position="355"/>
    </location>
</feature>
<sequence>MGRASLSRCRPGLLALCMGVSAPADARAAAVPTLEWDAPAGCPDVAALKAEISRHLDPVAEAAATGSIRVQARPGGAGWQVVVAIATDGRTQERTLAVASCDAAVRAAAFVIAIAVDPAQREPEDVVPAPPAPAAPPQPQPEAGPGPKPEATAEAEPTAATALAEVEPLPAKAPPGPRARRRRAVRGLVSLGPGVQAGMLPVGAGLAAGAGLAWPRARLTLGYARWFTSEVRRGGERPYGAEFSVHAGQLRGGPVLRAGPLELPLHAGIELGALQAAGSGGEPNYEATVLWGAALVGAGLAWAPRALRGFFALGLQAEAAIALRRPQFVFEGDAEVLRVGPAGFRGFLQVEARFP</sequence>
<gene>
    <name evidence="3" type="ORF">SAMN02745121_07608</name>
</gene>
<name>A0A1I2GZ93_9BACT</name>
<evidence type="ECO:0000313" key="4">
    <source>
        <dbReference type="Proteomes" id="UP000199400"/>
    </source>
</evidence>
<evidence type="ECO:0000256" key="1">
    <source>
        <dbReference type="SAM" id="MobiDB-lite"/>
    </source>
</evidence>
<feature type="signal peptide" evidence="2">
    <location>
        <begin position="1"/>
        <end position="26"/>
    </location>
</feature>
<dbReference type="RefSeq" id="WP_218163375.1">
    <property type="nucleotide sequence ID" value="NZ_FOMX01000036.1"/>
</dbReference>
<organism evidence="3 4">
    <name type="scientific">Nannocystis exedens</name>
    <dbReference type="NCBI Taxonomy" id="54"/>
    <lineage>
        <taxon>Bacteria</taxon>
        <taxon>Pseudomonadati</taxon>
        <taxon>Myxococcota</taxon>
        <taxon>Polyangia</taxon>
        <taxon>Nannocystales</taxon>
        <taxon>Nannocystaceae</taxon>
        <taxon>Nannocystis</taxon>
    </lineage>
</organism>
<evidence type="ECO:0000256" key="2">
    <source>
        <dbReference type="SAM" id="SignalP"/>
    </source>
</evidence>
<keyword evidence="2" id="KW-0732">Signal</keyword>
<feature type="compositionally biased region" description="Pro residues" evidence="1">
    <location>
        <begin position="128"/>
        <end position="148"/>
    </location>
</feature>
<dbReference type="Proteomes" id="UP000199400">
    <property type="component" value="Unassembled WGS sequence"/>
</dbReference>
<feature type="region of interest" description="Disordered" evidence="1">
    <location>
        <begin position="122"/>
        <end position="182"/>
    </location>
</feature>
<evidence type="ECO:0000313" key="3">
    <source>
        <dbReference type="EMBL" id="SFF22578.1"/>
    </source>
</evidence>
<dbReference type="EMBL" id="FOMX01000036">
    <property type="protein sequence ID" value="SFF22578.1"/>
    <property type="molecule type" value="Genomic_DNA"/>
</dbReference>
<feature type="compositionally biased region" description="Low complexity" evidence="1">
    <location>
        <begin position="149"/>
        <end position="170"/>
    </location>
</feature>
<dbReference type="STRING" id="54.SAMN02745121_07608"/>
<protein>
    <submittedName>
        <fullName evidence="3">Uncharacterized protein</fullName>
    </submittedName>
</protein>